<dbReference type="EMBL" id="AMZH03006442">
    <property type="protein sequence ID" value="RRT63825.1"/>
    <property type="molecule type" value="Genomic_DNA"/>
</dbReference>
<reference evidence="1 2" key="1">
    <citation type="journal article" date="2014" name="Agronomy (Basel)">
        <title>A Draft Genome Sequence for Ensete ventricosum, the Drought-Tolerant Tree Against Hunger.</title>
        <authorList>
            <person name="Harrison J."/>
            <person name="Moore K.A."/>
            <person name="Paszkiewicz K."/>
            <person name="Jones T."/>
            <person name="Grant M."/>
            <person name="Ambacheew D."/>
            <person name="Muzemil S."/>
            <person name="Studholme D.J."/>
        </authorList>
    </citation>
    <scope>NUCLEOTIDE SEQUENCE [LARGE SCALE GENOMIC DNA]</scope>
</reference>
<accession>A0A426ZIP0</accession>
<dbReference type="Proteomes" id="UP000287651">
    <property type="component" value="Unassembled WGS sequence"/>
</dbReference>
<sequence>MGWALATTSRWVSPALRTLLCAMKKKAVWVGYSGGSIATKRHYCCYVFVRKQSFARGVDRRLQMWSATAELIAMTASGLEDMLPRLGSRGRINLGWEGALRVTVGEAWLWPVSSMANP</sequence>
<comment type="caution">
    <text evidence="1">The sequence shown here is derived from an EMBL/GenBank/DDBJ whole genome shotgun (WGS) entry which is preliminary data.</text>
</comment>
<organism evidence="1 2">
    <name type="scientific">Ensete ventricosum</name>
    <name type="common">Abyssinian banana</name>
    <name type="synonym">Musa ensete</name>
    <dbReference type="NCBI Taxonomy" id="4639"/>
    <lineage>
        <taxon>Eukaryota</taxon>
        <taxon>Viridiplantae</taxon>
        <taxon>Streptophyta</taxon>
        <taxon>Embryophyta</taxon>
        <taxon>Tracheophyta</taxon>
        <taxon>Spermatophyta</taxon>
        <taxon>Magnoliopsida</taxon>
        <taxon>Liliopsida</taxon>
        <taxon>Zingiberales</taxon>
        <taxon>Musaceae</taxon>
        <taxon>Ensete</taxon>
    </lineage>
</organism>
<dbReference type="AlphaFoldDB" id="A0A426ZIP0"/>
<proteinExistence type="predicted"/>
<name>A0A426ZIP0_ENSVE</name>
<gene>
    <name evidence="1" type="ORF">B296_00014020</name>
</gene>
<protein>
    <submittedName>
        <fullName evidence="1">Uncharacterized protein</fullName>
    </submittedName>
</protein>
<evidence type="ECO:0000313" key="2">
    <source>
        <dbReference type="Proteomes" id="UP000287651"/>
    </source>
</evidence>
<evidence type="ECO:0000313" key="1">
    <source>
        <dbReference type="EMBL" id="RRT63825.1"/>
    </source>
</evidence>